<keyword evidence="3" id="KW-1185">Reference proteome</keyword>
<evidence type="ECO:0000256" key="1">
    <source>
        <dbReference type="SAM" id="MobiDB-lite"/>
    </source>
</evidence>
<accession>A0ABW4EWD9</accession>
<evidence type="ECO:0000313" key="3">
    <source>
        <dbReference type="Proteomes" id="UP001597114"/>
    </source>
</evidence>
<reference evidence="3" key="1">
    <citation type="journal article" date="2019" name="Int. J. Syst. Evol. Microbiol.">
        <title>The Global Catalogue of Microorganisms (GCM) 10K type strain sequencing project: providing services to taxonomists for standard genome sequencing and annotation.</title>
        <authorList>
            <consortium name="The Broad Institute Genomics Platform"/>
            <consortium name="The Broad Institute Genome Sequencing Center for Infectious Disease"/>
            <person name="Wu L."/>
            <person name="Ma J."/>
        </authorList>
    </citation>
    <scope>NUCLEOTIDE SEQUENCE [LARGE SCALE GENOMIC DNA]</scope>
    <source>
        <strain evidence="3">CCM 7043</strain>
    </source>
</reference>
<dbReference type="Proteomes" id="UP001597114">
    <property type="component" value="Unassembled WGS sequence"/>
</dbReference>
<organism evidence="2 3">
    <name type="scientific">Pseudonocardia yunnanensis</name>
    <dbReference type="NCBI Taxonomy" id="58107"/>
    <lineage>
        <taxon>Bacteria</taxon>
        <taxon>Bacillati</taxon>
        <taxon>Actinomycetota</taxon>
        <taxon>Actinomycetes</taxon>
        <taxon>Pseudonocardiales</taxon>
        <taxon>Pseudonocardiaceae</taxon>
        <taxon>Pseudonocardia</taxon>
    </lineage>
</organism>
<evidence type="ECO:0000313" key="2">
    <source>
        <dbReference type="EMBL" id="MFD1519232.1"/>
    </source>
</evidence>
<name>A0ABW4EWD9_9PSEU</name>
<comment type="caution">
    <text evidence="2">The sequence shown here is derived from an EMBL/GenBank/DDBJ whole genome shotgun (WGS) entry which is preliminary data.</text>
</comment>
<dbReference type="RefSeq" id="WP_344719307.1">
    <property type="nucleotide sequence ID" value="NZ_BAAAUS010000004.1"/>
</dbReference>
<dbReference type="EMBL" id="JBHUCO010000016">
    <property type="protein sequence ID" value="MFD1519232.1"/>
    <property type="molecule type" value="Genomic_DNA"/>
</dbReference>
<feature type="compositionally biased region" description="Low complexity" evidence="1">
    <location>
        <begin position="13"/>
        <end position="28"/>
    </location>
</feature>
<sequence length="50" mass="5054">MGLDGSDGDALGTAHPSAKTALAAASTTCWGDQRRRAHVERGSDDVGLDG</sequence>
<feature type="region of interest" description="Disordered" evidence="1">
    <location>
        <begin position="1"/>
        <end position="28"/>
    </location>
</feature>
<proteinExistence type="predicted"/>
<protein>
    <submittedName>
        <fullName evidence="2">Uncharacterized protein</fullName>
    </submittedName>
</protein>
<gene>
    <name evidence="2" type="ORF">ACFSJD_17180</name>
</gene>